<dbReference type="SUPFAM" id="SSF54695">
    <property type="entry name" value="POZ domain"/>
    <property type="match status" value="1"/>
</dbReference>
<accession>A0A7R8XCX8</accession>
<protein>
    <recommendedName>
        <fullName evidence="1">BTB domain-containing protein</fullName>
    </recommendedName>
</protein>
<keyword evidence="3" id="KW-1185">Reference proteome</keyword>
<evidence type="ECO:0000313" key="3">
    <source>
        <dbReference type="Proteomes" id="UP000677054"/>
    </source>
</evidence>
<dbReference type="PANTHER" id="PTHR24410">
    <property type="entry name" value="HL07962P-RELATED"/>
    <property type="match status" value="1"/>
</dbReference>
<dbReference type="InterPro" id="IPR051481">
    <property type="entry name" value="BTB-POZ/Galectin-3-binding"/>
</dbReference>
<reference evidence="2" key="1">
    <citation type="submission" date="2020-11" db="EMBL/GenBank/DDBJ databases">
        <authorList>
            <person name="Tran Van P."/>
        </authorList>
    </citation>
    <scope>NUCLEOTIDE SEQUENCE</scope>
</reference>
<dbReference type="InterPro" id="IPR056184">
    <property type="entry name" value="TRAF_BTBD17"/>
</dbReference>
<dbReference type="Pfam" id="PF23651">
    <property type="entry name" value="TRAF_BTBD17"/>
    <property type="match status" value="1"/>
</dbReference>
<dbReference type="CDD" id="cd18493">
    <property type="entry name" value="BACK_BTBD17"/>
    <property type="match status" value="1"/>
</dbReference>
<dbReference type="InterPro" id="IPR000210">
    <property type="entry name" value="BTB/POZ_dom"/>
</dbReference>
<dbReference type="AlphaFoldDB" id="A0A7R8XCX8"/>
<dbReference type="PANTHER" id="PTHR24410:SF41">
    <property type="entry name" value="HL07962P"/>
    <property type="match status" value="1"/>
</dbReference>
<name>A0A7R8XCX8_9CRUS</name>
<dbReference type="EMBL" id="CAJPEV010001446">
    <property type="protein sequence ID" value="CAG0892696.1"/>
    <property type="molecule type" value="Genomic_DNA"/>
</dbReference>
<dbReference type="InterPro" id="IPR011333">
    <property type="entry name" value="SKP1/BTB/POZ_sf"/>
</dbReference>
<dbReference type="CDD" id="cd18292">
    <property type="entry name" value="BTB_POZ_BTBD17"/>
    <property type="match status" value="1"/>
</dbReference>
<dbReference type="OrthoDB" id="2359033at2759"/>
<dbReference type="InterPro" id="IPR011705">
    <property type="entry name" value="BACK"/>
</dbReference>
<feature type="domain" description="BTB" evidence="1">
    <location>
        <begin position="26"/>
        <end position="96"/>
    </location>
</feature>
<gene>
    <name evidence="2" type="ORF">DSTB1V02_LOCUS7243</name>
</gene>
<dbReference type="Gene3D" id="3.30.710.10">
    <property type="entry name" value="Potassium Channel Kv1.1, Chain A"/>
    <property type="match status" value="1"/>
</dbReference>
<dbReference type="PROSITE" id="PS50097">
    <property type="entry name" value="BTB"/>
    <property type="match status" value="1"/>
</dbReference>
<organism evidence="2">
    <name type="scientific">Darwinula stevensoni</name>
    <dbReference type="NCBI Taxonomy" id="69355"/>
    <lineage>
        <taxon>Eukaryota</taxon>
        <taxon>Metazoa</taxon>
        <taxon>Ecdysozoa</taxon>
        <taxon>Arthropoda</taxon>
        <taxon>Crustacea</taxon>
        <taxon>Oligostraca</taxon>
        <taxon>Ostracoda</taxon>
        <taxon>Podocopa</taxon>
        <taxon>Podocopida</taxon>
        <taxon>Darwinulocopina</taxon>
        <taxon>Darwinuloidea</taxon>
        <taxon>Darwinulidae</taxon>
        <taxon>Darwinula</taxon>
    </lineage>
</organism>
<dbReference type="Pfam" id="PF00651">
    <property type="entry name" value="BTB"/>
    <property type="match status" value="1"/>
</dbReference>
<dbReference type="SMART" id="SM00225">
    <property type="entry name" value="BTB"/>
    <property type="match status" value="1"/>
</dbReference>
<dbReference type="Gene3D" id="1.25.40.420">
    <property type="match status" value="1"/>
</dbReference>
<dbReference type="SMART" id="SM00875">
    <property type="entry name" value="BACK"/>
    <property type="match status" value="1"/>
</dbReference>
<proteinExistence type="predicted"/>
<sequence>MDYFGVDNSHRLVQKIASLYANQLLSDITLIVESKHYSAHRLILCASSDVFQVMLMDPRWTESHQSSIILEEDPACAAVFPEFLYYLYSGQVVLQQNSALPLLALADKYNVRDLREVCLTYMTNHIVAAASHGQLVSWIQYASWSAHPSFSEVCRNFIKWNFLLISEADDFGSMDKDMLESFLKDDELIIRNELTLYHCVVRWLHLQRGGREESLKDLDVGLIKKVMMCIRFPMISPRQLAEMLLYPLVSQFKEFFVERLAVGMAFHSGQHDRVEEVKATEENGDTLFRPRLYTEERWSTGIQIDGLGSLPYYYTRTLVFSSQGSLCDCDEESQIQHEWTVDVHPKGVLFQRFHLIVWQGTLEVPEHIIRTIRLSITGKNIHRAKVKVGLLLTGSLGGREHVCKVLTRRFTFSDEERVLHFNDILPFGELSSLSSPFLVGSHQDSFALRIVITPISDS</sequence>
<evidence type="ECO:0000259" key="1">
    <source>
        <dbReference type="PROSITE" id="PS50097"/>
    </source>
</evidence>
<dbReference type="Proteomes" id="UP000677054">
    <property type="component" value="Unassembled WGS sequence"/>
</dbReference>
<dbReference type="EMBL" id="LR900963">
    <property type="protein sequence ID" value="CAD7247412.1"/>
    <property type="molecule type" value="Genomic_DNA"/>
</dbReference>
<evidence type="ECO:0000313" key="2">
    <source>
        <dbReference type="EMBL" id="CAD7247412.1"/>
    </source>
</evidence>
<dbReference type="Pfam" id="PF07707">
    <property type="entry name" value="BACK"/>
    <property type="match status" value="1"/>
</dbReference>